<sequence>MKKVIYFDRNAYNYFKTEIPNLPLDMNFDLNGKVIVITGASSGIGLALSEMLYSRNATVIMVVRNVRKTQKCVENIKKKFCNSKGSLFIFKGDLSSYSSIIRVVFQILKGCKKIDLLVNNAGIGALKERNLTIKEGSELVMASNYFGHFLLTINLLPLLRYSKGKVISITSFAFDMYNLDDNFCQNEGKYNGWKAYSNSKACQIIMTKKLSKIIHFSECSFIAVSPGIVNTPISETFSNNLMGKSFNFLLSPIKNFFCKSFLLTPEKACDQIMSIAFFASKKTFHGAYVSQRRIIQTHFDKKLENKIWLKTFHELFMNTKIETRRFLRGPMTNEESILFIKRHPEIYLAYIEVDDLNLWERSVILPNEEDLYYWLNETTIQPYTRPVEYVERNNEFIDTDSNFGSIESEWDNNFSNNINNEENLLNIYNYTVELEKYSIDEKKIKKDKLLNEKDKKYNKNNDIFKNKKYFVKNTFDGVIKQTKNNDMLSKNTNKFVGLIEKEIKCDIQQSNIKEKNIGSTSSIEFNVKNDITTNKKEEISSKKFPLNNTNENNYKVITNKNQNKKSKKSFKKRDSFIKRLMGSKKDLIKETNECIDNIEYNVIKSADDHINDIIPNNNNELVWFENNNRNIVLLILKIRNIIMRNLTRKKKKKTLLNNIKRHSSLKMVSYKKKNLIYNNILNNFSEINICKINKSLRSLSTKLHNINSNNKSKKKFYNTLCIDKIYTQDNFNKFFIINYKNRMFDFIKSAIETITMEDINDFIYMEKTLRQNGFKYNFSLLNENKHNNNEKLENTLLSIIF</sequence>
<evidence type="ECO:0000313" key="3">
    <source>
        <dbReference type="Proteomes" id="UP000035681"/>
    </source>
</evidence>
<dbReference type="SUPFAM" id="SSF51735">
    <property type="entry name" value="NAD(P)-binding Rossmann-fold domains"/>
    <property type="match status" value="1"/>
</dbReference>
<dbReference type="WBParaSite" id="TCONS_00013886.p1">
    <property type="protein sequence ID" value="TCONS_00013886.p1"/>
    <property type="gene ID" value="XLOC_008898"/>
</dbReference>
<dbReference type="GO" id="GO:0016491">
    <property type="term" value="F:oxidoreductase activity"/>
    <property type="evidence" value="ECO:0007669"/>
    <property type="project" value="UniProtKB-KW"/>
</dbReference>
<dbReference type="PRINTS" id="PR00080">
    <property type="entry name" value="SDRFAMILY"/>
</dbReference>
<dbReference type="InterPro" id="IPR036291">
    <property type="entry name" value="NAD(P)-bd_dom_sf"/>
</dbReference>
<dbReference type="InterPro" id="IPR002347">
    <property type="entry name" value="SDR_fam"/>
</dbReference>
<evidence type="ECO:0000256" key="1">
    <source>
        <dbReference type="ARBA" id="ARBA00006484"/>
    </source>
</evidence>
<dbReference type="PRINTS" id="PR00081">
    <property type="entry name" value="GDHRDH"/>
</dbReference>
<comment type="similarity">
    <text evidence="1">Belongs to the short-chain dehydrogenases/reductases (SDR) family.</text>
</comment>
<protein>
    <submittedName>
        <fullName evidence="4">Uncharacterized protein</fullName>
    </submittedName>
</protein>
<dbReference type="PANTHER" id="PTHR24320">
    <property type="entry name" value="RETINOL DEHYDROGENASE"/>
    <property type="match status" value="1"/>
</dbReference>
<evidence type="ECO:0000256" key="2">
    <source>
        <dbReference type="ARBA" id="ARBA00023002"/>
    </source>
</evidence>
<dbReference type="PANTHER" id="PTHR24320:SF148">
    <property type="entry name" value="NAD(P)-BINDING ROSSMANN-FOLD SUPERFAMILY PROTEIN"/>
    <property type="match status" value="1"/>
</dbReference>
<keyword evidence="2" id="KW-0560">Oxidoreductase</keyword>
<evidence type="ECO:0000313" key="4">
    <source>
        <dbReference type="WBParaSite" id="TCONS_00013886.p1"/>
    </source>
</evidence>
<dbReference type="Pfam" id="PF00106">
    <property type="entry name" value="adh_short"/>
    <property type="match status" value="1"/>
</dbReference>
<dbReference type="AlphaFoldDB" id="A0AAF5DJP9"/>
<reference evidence="4" key="1">
    <citation type="submission" date="2024-02" db="UniProtKB">
        <authorList>
            <consortium name="WormBaseParasite"/>
        </authorList>
    </citation>
    <scope>IDENTIFICATION</scope>
</reference>
<dbReference type="Proteomes" id="UP000035681">
    <property type="component" value="Unplaced"/>
</dbReference>
<name>A0AAF5DJP9_STRER</name>
<proteinExistence type="inferred from homology"/>
<accession>A0AAF5DJP9</accession>
<organism evidence="3 4">
    <name type="scientific">Strongyloides stercoralis</name>
    <name type="common">Threadworm</name>
    <dbReference type="NCBI Taxonomy" id="6248"/>
    <lineage>
        <taxon>Eukaryota</taxon>
        <taxon>Metazoa</taxon>
        <taxon>Ecdysozoa</taxon>
        <taxon>Nematoda</taxon>
        <taxon>Chromadorea</taxon>
        <taxon>Rhabditida</taxon>
        <taxon>Tylenchina</taxon>
        <taxon>Panagrolaimomorpha</taxon>
        <taxon>Strongyloidoidea</taxon>
        <taxon>Strongyloididae</taxon>
        <taxon>Strongyloides</taxon>
    </lineage>
</organism>
<keyword evidence="3" id="KW-1185">Reference proteome</keyword>
<dbReference type="Gene3D" id="3.40.50.720">
    <property type="entry name" value="NAD(P)-binding Rossmann-like Domain"/>
    <property type="match status" value="1"/>
</dbReference>